<proteinExistence type="predicted"/>
<reference evidence="1" key="1">
    <citation type="journal article" date="2015" name="Nature">
        <title>Complex archaea that bridge the gap between prokaryotes and eukaryotes.</title>
        <authorList>
            <person name="Spang A."/>
            <person name="Saw J.H."/>
            <person name="Jorgensen S.L."/>
            <person name="Zaremba-Niedzwiedzka K."/>
            <person name="Martijn J."/>
            <person name="Lind A.E."/>
            <person name="van Eijk R."/>
            <person name="Schleper C."/>
            <person name="Guy L."/>
            <person name="Ettema T.J."/>
        </authorList>
    </citation>
    <scope>NUCLEOTIDE SEQUENCE</scope>
</reference>
<organism evidence="1">
    <name type="scientific">marine sediment metagenome</name>
    <dbReference type="NCBI Taxonomy" id="412755"/>
    <lineage>
        <taxon>unclassified sequences</taxon>
        <taxon>metagenomes</taxon>
        <taxon>ecological metagenomes</taxon>
    </lineage>
</organism>
<gene>
    <name evidence="1" type="ORF">LCGC14_1356140</name>
</gene>
<comment type="caution">
    <text evidence="1">The sequence shown here is derived from an EMBL/GenBank/DDBJ whole genome shotgun (WGS) entry which is preliminary data.</text>
</comment>
<accession>A0A0F9K9F6</accession>
<dbReference type="EMBL" id="LAZR01008430">
    <property type="protein sequence ID" value="KKM78819.1"/>
    <property type="molecule type" value="Genomic_DNA"/>
</dbReference>
<evidence type="ECO:0000313" key="1">
    <source>
        <dbReference type="EMBL" id="KKM78819.1"/>
    </source>
</evidence>
<name>A0A0F9K9F6_9ZZZZ</name>
<dbReference type="AlphaFoldDB" id="A0A0F9K9F6"/>
<sequence length="73" mass="8349">MNGPCFGKPELVERCTTCDRRIECLEHQAECRQVFLLLKPRPAPREVVPTAHYVKEETDVKAKTRRRGPAKGT</sequence>
<protein>
    <submittedName>
        <fullName evidence="1">Uncharacterized protein</fullName>
    </submittedName>
</protein>